<dbReference type="Proteomes" id="UP000630149">
    <property type="component" value="Unassembled WGS sequence"/>
</dbReference>
<proteinExistence type="predicted"/>
<keyword evidence="1" id="KW-1133">Transmembrane helix</keyword>
<keyword evidence="3" id="KW-1185">Reference proteome</keyword>
<reference evidence="2" key="1">
    <citation type="journal article" date="2014" name="Int. J. Syst. Evol. Microbiol.">
        <title>Complete genome sequence of Corynebacterium casei LMG S-19264T (=DSM 44701T), isolated from a smear-ripened cheese.</title>
        <authorList>
            <consortium name="US DOE Joint Genome Institute (JGI-PGF)"/>
            <person name="Walter F."/>
            <person name="Albersmeier A."/>
            <person name="Kalinowski J."/>
            <person name="Ruckert C."/>
        </authorList>
    </citation>
    <scope>NUCLEOTIDE SEQUENCE</scope>
    <source>
        <strain evidence="2">JCM 13919</strain>
    </source>
</reference>
<organism evidence="2 3">
    <name type="scientific">Legionella impletisoli</name>
    <dbReference type="NCBI Taxonomy" id="343510"/>
    <lineage>
        <taxon>Bacteria</taxon>
        <taxon>Pseudomonadati</taxon>
        <taxon>Pseudomonadota</taxon>
        <taxon>Gammaproteobacteria</taxon>
        <taxon>Legionellales</taxon>
        <taxon>Legionellaceae</taxon>
        <taxon>Legionella</taxon>
    </lineage>
</organism>
<protein>
    <submittedName>
        <fullName evidence="2">Uncharacterized protein</fullName>
    </submittedName>
</protein>
<reference evidence="2" key="2">
    <citation type="submission" date="2020-09" db="EMBL/GenBank/DDBJ databases">
        <authorList>
            <person name="Sun Q."/>
            <person name="Ohkuma M."/>
        </authorList>
    </citation>
    <scope>NUCLEOTIDE SEQUENCE</scope>
    <source>
        <strain evidence="2">JCM 13919</strain>
    </source>
</reference>
<dbReference type="EMBL" id="BMOB01000009">
    <property type="protein sequence ID" value="GGI90623.1"/>
    <property type="molecule type" value="Genomic_DNA"/>
</dbReference>
<accession>A0A917NCZ0</accession>
<keyword evidence="1" id="KW-0812">Transmembrane</keyword>
<name>A0A917NCZ0_9GAMM</name>
<evidence type="ECO:0000256" key="1">
    <source>
        <dbReference type="SAM" id="Phobius"/>
    </source>
</evidence>
<evidence type="ECO:0000313" key="3">
    <source>
        <dbReference type="Proteomes" id="UP000630149"/>
    </source>
</evidence>
<evidence type="ECO:0000313" key="2">
    <source>
        <dbReference type="EMBL" id="GGI90623.1"/>
    </source>
</evidence>
<dbReference type="AlphaFoldDB" id="A0A917NCZ0"/>
<feature type="transmembrane region" description="Helical" evidence="1">
    <location>
        <begin position="42"/>
        <end position="66"/>
    </location>
</feature>
<comment type="caution">
    <text evidence="2">The sequence shown here is derived from an EMBL/GenBank/DDBJ whole genome shotgun (WGS) entry which is preliminary data.</text>
</comment>
<sequence>MGNFYYSPILWQGVVFEIEVSLWDEAMDNNLDIPYKHFHFEIFLGLYSFLFFLKYDLVIFLVFLSLTAGY</sequence>
<gene>
    <name evidence="2" type="ORF">GCM10007966_19190</name>
</gene>
<keyword evidence="1" id="KW-0472">Membrane</keyword>